<dbReference type="PANTHER" id="PTHR43277:SF4">
    <property type="entry name" value="ARGININE DECARBOXYLASE"/>
    <property type="match status" value="1"/>
</dbReference>
<organism evidence="7 8">
    <name type="scientific">Terrimesophilobacter mesophilus</name>
    <dbReference type="NCBI Taxonomy" id="433647"/>
    <lineage>
        <taxon>Bacteria</taxon>
        <taxon>Bacillati</taxon>
        <taxon>Actinomycetota</taxon>
        <taxon>Actinomycetes</taxon>
        <taxon>Micrococcales</taxon>
        <taxon>Microbacteriaceae</taxon>
        <taxon>Terrimesophilobacter</taxon>
    </lineage>
</organism>
<dbReference type="Proteomes" id="UP000298488">
    <property type="component" value="Unassembled WGS sequence"/>
</dbReference>
<dbReference type="InterPro" id="IPR008286">
    <property type="entry name" value="Prn/Lys/Arg_de-COase_C"/>
</dbReference>
<dbReference type="InterPro" id="IPR015424">
    <property type="entry name" value="PyrdxlP-dep_Trfase"/>
</dbReference>
<name>A0A4R8VDA2_9MICO</name>
<comment type="cofactor">
    <cofactor evidence="1">
        <name>pyridoxal 5'-phosphate</name>
        <dbReference type="ChEBI" id="CHEBI:597326"/>
    </cofactor>
</comment>
<dbReference type="GO" id="GO:0016831">
    <property type="term" value="F:carboxy-lyase activity"/>
    <property type="evidence" value="ECO:0007669"/>
    <property type="project" value="UniProtKB-KW"/>
</dbReference>
<dbReference type="Gene3D" id="3.40.640.10">
    <property type="entry name" value="Type I PLP-dependent aspartate aminotransferase-like (Major domain)"/>
    <property type="match status" value="1"/>
</dbReference>
<evidence type="ECO:0000256" key="3">
    <source>
        <dbReference type="ARBA" id="ARBA00022793"/>
    </source>
</evidence>
<dbReference type="OrthoDB" id="9815233at2"/>
<keyword evidence="8" id="KW-1185">Reference proteome</keyword>
<dbReference type="InterPro" id="IPR015421">
    <property type="entry name" value="PyrdxlP-dep_Trfase_major"/>
</dbReference>
<dbReference type="Pfam" id="PF03711">
    <property type="entry name" value="OKR_DC_1_C"/>
    <property type="match status" value="1"/>
</dbReference>
<dbReference type="AlphaFoldDB" id="A0A4R8VDA2"/>
<comment type="similarity">
    <text evidence="2">Belongs to the Orn/Lys/Arg decarboxylase class-I family.</text>
</comment>
<dbReference type="EMBL" id="SOFI01000003">
    <property type="protein sequence ID" value="TFB80853.1"/>
    <property type="molecule type" value="Genomic_DNA"/>
</dbReference>
<proteinExistence type="inferred from homology"/>
<dbReference type="SUPFAM" id="SSF55904">
    <property type="entry name" value="Ornithine decarboxylase C-terminal domain"/>
    <property type="match status" value="1"/>
</dbReference>
<evidence type="ECO:0000259" key="6">
    <source>
        <dbReference type="PROSITE" id="PS00703"/>
    </source>
</evidence>
<dbReference type="PANTHER" id="PTHR43277">
    <property type="entry name" value="ARGININE DECARBOXYLASE"/>
    <property type="match status" value="1"/>
</dbReference>
<dbReference type="InterPro" id="IPR052357">
    <property type="entry name" value="Orn_Lys_Arg_decarboxylase-I"/>
</dbReference>
<reference evidence="7 8" key="1">
    <citation type="submission" date="2019-03" db="EMBL/GenBank/DDBJ databases">
        <title>Genomics of glacier-inhabiting Cryobacterium strains.</title>
        <authorList>
            <person name="Liu Q."/>
            <person name="Xin Y.-H."/>
        </authorList>
    </citation>
    <scope>NUCLEOTIDE SEQUENCE [LARGE SCALE GENOMIC DNA]</scope>
    <source>
        <strain evidence="7 8">CGMCC 1.10440</strain>
    </source>
</reference>
<feature type="domain" description="Orn/Lys/Arg decarboxylases family 1 pyridoxal-P attachment site" evidence="6">
    <location>
        <begin position="227"/>
        <end position="241"/>
    </location>
</feature>
<protein>
    <submittedName>
        <fullName evidence="7">Amino acid decarboxylase</fullName>
    </submittedName>
</protein>
<dbReference type="InterPro" id="IPR036633">
    <property type="entry name" value="Prn/Lys/Arg_de-COase_C_sf"/>
</dbReference>
<dbReference type="PROSITE" id="PS00703">
    <property type="entry name" value="OKR_DC_1"/>
    <property type="match status" value="1"/>
</dbReference>
<evidence type="ECO:0000313" key="7">
    <source>
        <dbReference type="EMBL" id="TFB80853.1"/>
    </source>
</evidence>
<sequence length="490" mass="51891">MTPVPRDRGAPYAQAVADNAAQDQLRLNVPGHSADAGSAPELIEFFGEDTVRKDISPLLGGVDLGPDNPLSRATALAAEAWGARRTWFLTNGASQANRMGALVFGALGGPLQQVVVQRSAHSSFIDGIILAGLTPAFAQPLIDDRYGIAHGLSPRELARVLAATNDPKGVYVVTPSYFGAVADVAALAEVAHAAGVPIMVDEAWGAHFGFHEDLPANALSRGADLVVSSTHKLGGSLTQSAMLHLGDGPFGDALEPLVQRALMITMSTSPSSLLLSSLDIARQSLQTGWDRIGASIAAAERIRTRVRDAGVFGIVSDTWDFEEIVATDPLRVSIDVRRAGFNGHAVREELMRTEGIYTEISTDSCIVAFLGPGYEPDVDRFVDALHRLEPVGRLAYADTHALPLPHFGRPSMRPRDAWFSPAVTIGAREAVGRVSADTLAAYPPGIPNLLPGEIITAEVVDFLRTVAASPGGHVRGAIDPAVDRLRVVEN</sequence>
<evidence type="ECO:0000256" key="1">
    <source>
        <dbReference type="ARBA" id="ARBA00001933"/>
    </source>
</evidence>
<dbReference type="InterPro" id="IPR000310">
    <property type="entry name" value="Orn/Lys/Arg_deCO2ase_major_dom"/>
</dbReference>
<accession>A0A4R8VDA2</accession>
<evidence type="ECO:0000256" key="5">
    <source>
        <dbReference type="ARBA" id="ARBA00023239"/>
    </source>
</evidence>
<keyword evidence="5" id="KW-0456">Lyase</keyword>
<evidence type="ECO:0000313" key="8">
    <source>
        <dbReference type="Proteomes" id="UP000298488"/>
    </source>
</evidence>
<evidence type="ECO:0000256" key="2">
    <source>
        <dbReference type="ARBA" id="ARBA00010671"/>
    </source>
</evidence>
<dbReference type="SUPFAM" id="SSF53383">
    <property type="entry name" value="PLP-dependent transferases"/>
    <property type="match status" value="1"/>
</dbReference>
<comment type="caution">
    <text evidence="7">The sequence shown here is derived from an EMBL/GenBank/DDBJ whole genome shotgun (WGS) entry which is preliminary data.</text>
</comment>
<dbReference type="Pfam" id="PF01276">
    <property type="entry name" value="OKR_DC_1"/>
    <property type="match status" value="1"/>
</dbReference>
<dbReference type="Gene3D" id="3.90.105.10">
    <property type="entry name" value="Molybdopterin biosynthesis moea protein, domain 2"/>
    <property type="match status" value="1"/>
</dbReference>
<evidence type="ECO:0000256" key="4">
    <source>
        <dbReference type="ARBA" id="ARBA00022898"/>
    </source>
</evidence>
<keyword evidence="4" id="KW-0663">Pyridoxal phosphate</keyword>
<keyword evidence="3" id="KW-0210">Decarboxylase</keyword>
<gene>
    <name evidence="7" type="ORF">E3N84_09350</name>
</gene>